<geneLocation type="plasmid" evidence="1 2">
    <name>unnamed</name>
</geneLocation>
<sequence length="254" mass="28967">MKGNINVKRICMVCLLDVLMLGCGFGKNFFSSASHDKLESHTGMNRSIEEQEERAYAELLASLRLLQESLNYKLEVPNDFDLEELVDEIIAMNQYEEVSSVNFSKNIQIALNYDRETLNNLKSIIKDLSHDNHKFALELMNNLSVFGDNLINALDRIDSDNFLSMLKESQDVLGLISIKVILDDMLEKGQEMVSLLQGIINNSVLFSDENEIKKSLELIDAFQCASSRVCVLCTEFRIMSFKFVDSVYSLDKRH</sequence>
<dbReference type="AlphaFoldDB" id="W5SVB0"/>
<evidence type="ECO:0000313" key="2">
    <source>
        <dbReference type="Proteomes" id="UP000019330"/>
    </source>
</evidence>
<dbReference type="HOGENOM" id="CLU_1092681_0_0_12"/>
<proteinExistence type="predicted"/>
<accession>W5SVB0</accession>
<evidence type="ECO:0000313" key="1">
    <source>
        <dbReference type="EMBL" id="AHH11154.1"/>
    </source>
</evidence>
<dbReference type="Proteomes" id="UP000019330">
    <property type="component" value="Plasmid unnamed"/>
</dbReference>
<gene>
    <name evidence="1" type="ORF">BCO_0900032</name>
</gene>
<protein>
    <submittedName>
        <fullName evidence="1">Uncharacterized protein</fullName>
    </submittedName>
</protein>
<keyword evidence="1" id="KW-0614">Plasmid</keyword>
<organism evidence="1">
    <name type="scientific">Borrelia coriaceae ATCC 43381</name>
    <dbReference type="NCBI Taxonomy" id="1408429"/>
    <lineage>
        <taxon>Bacteria</taxon>
        <taxon>Pseudomonadati</taxon>
        <taxon>Spirochaetota</taxon>
        <taxon>Spirochaetia</taxon>
        <taxon>Spirochaetales</taxon>
        <taxon>Borreliaceae</taxon>
        <taxon>Borrelia</taxon>
    </lineage>
</organism>
<name>W5SVB0_9SPIR</name>
<dbReference type="EMBL" id="CP005746">
    <property type="protein sequence ID" value="AHH11154.1"/>
    <property type="molecule type" value="Genomic_DNA"/>
</dbReference>
<keyword evidence="2" id="KW-1185">Reference proteome</keyword>
<reference evidence="1" key="1">
    <citation type="submission" date="2013-04" db="EMBL/GenBank/DDBJ databases">
        <title>Comparative Genomics of Relapsing Fever Spirochetes.</title>
        <authorList>
            <person name="Schwan T.G."/>
            <person name="Raffel S.J."/>
            <person name="Porcella S.F."/>
            <person name="Martens C.A."/>
            <person name="Bruno D.P."/>
            <person name="Ricklefs S.M."/>
            <person name="Barbian K.B."/>
        </authorList>
    </citation>
    <scope>NUCLEOTIDE SEQUENCE</scope>
    <source>
        <strain evidence="1">Co53</strain>
        <plasmid evidence="1">unnamed</plasmid>
    </source>
</reference>